<feature type="signal peptide" evidence="5">
    <location>
        <begin position="1"/>
        <end position="23"/>
    </location>
</feature>
<dbReference type="Proteomes" id="UP000886881">
    <property type="component" value="Unassembled WGS sequence"/>
</dbReference>
<dbReference type="InterPro" id="IPR000073">
    <property type="entry name" value="AB_hydrolase_1"/>
</dbReference>
<dbReference type="InterPro" id="IPR050261">
    <property type="entry name" value="FrsA_esterase"/>
</dbReference>
<dbReference type="GO" id="GO:0052689">
    <property type="term" value="F:carboxylic ester hydrolase activity"/>
    <property type="evidence" value="ECO:0007669"/>
    <property type="project" value="UniProtKB-KW"/>
</dbReference>
<gene>
    <name evidence="8" type="ORF">IAC35_05615</name>
</gene>
<dbReference type="Pfam" id="PF22244">
    <property type="entry name" value="GCE_fung"/>
    <property type="match status" value="1"/>
</dbReference>
<feature type="domain" description="AB hydrolase-1" evidence="6">
    <location>
        <begin position="557"/>
        <end position="694"/>
    </location>
</feature>
<evidence type="ECO:0000256" key="3">
    <source>
        <dbReference type="ARBA" id="ARBA00022801"/>
    </source>
</evidence>
<dbReference type="InterPro" id="IPR029058">
    <property type="entry name" value="AB_hydrolase_fold"/>
</dbReference>
<proteinExistence type="inferred from homology"/>
<evidence type="ECO:0000256" key="5">
    <source>
        <dbReference type="SAM" id="SignalP"/>
    </source>
</evidence>
<dbReference type="SUPFAM" id="SSF53474">
    <property type="entry name" value="alpha/beta-Hydrolases"/>
    <property type="match status" value="2"/>
</dbReference>
<dbReference type="Gene3D" id="3.40.50.1820">
    <property type="entry name" value="alpha/beta hydrolase"/>
    <property type="match status" value="2"/>
</dbReference>
<evidence type="ECO:0000313" key="8">
    <source>
        <dbReference type="EMBL" id="HIT47315.1"/>
    </source>
</evidence>
<comment type="caution">
    <text evidence="8">The sequence shown here is derived from an EMBL/GenBank/DDBJ whole genome shotgun (WGS) entry which is preliminary data.</text>
</comment>
<comment type="similarity">
    <text evidence="4">Belongs to the AB hydrolase superfamily. FUS2 hydrolase family.</text>
</comment>
<feature type="chain" id="PRO_5039302942" evidence="5">
    <location>
        <begin position="24"/>
        <end position="792"/>
    </location>
</feature>
<evidence type="ECO:0000313" key="9">
    <source>
        <dbReference type="Proteomes" id="UP000886881"/>
    </source>
</evidence>
<evidence type="ECO:0000259" key="7">
    <source>
        <dbReference type="Pfam" id="PF22244"/>
    </source>
</evidence>
<sequence length="792" mass="88353">MRRSRLFMLPAAALLLTAASCSSGSTERPAPEIPLSGSESGEACLAWMQETLPECPEFEAWQDSTGILPPDFEALPSTNLLPDPFTFFDGGKVKADVSDWELRRKELLSLFEDCMWGHFPPKPEISRVEVLEEDAGEGWKSRTVKLLFGPEDKGNVRVKLTIPVGTPSPDGKYPLMLSTTLDGQGNVLLSRGYISAGFAGSDFMDDSANLTELYPDYDFAKLSRRAWLVSIVLDYFETVPEIDMDRIAVYGYSRDGKMMSIATARDERISALVAGSTGVGGFVPWRYSGERNGGESIESTTRMFPDWFIPQLRYFSGREDRLPVDANLLLAVIAPRAVLMEWGYNDEVASGWAQERAYESALPVYELYSAADRLGMLKVPGFHGSNDMQACIDFLDIQFGFSDGEWKYEPAYSWDFDEWKSRSGVSLDPLDRPEHQDTPVADIQGWESRRQDIRASVEDMLGEKPVRLEARPSARALRSRSGAGPGPMEFSDMPYNPGQLEPDVPAWVIKRSSPEFGWTAEDAAGVSSRRISFGPDRLQADLYYPSDLAEGAKLPAVIWLHGFHYPLGYMWVYRRDINPILALAREGYAVLAFDQTGFGSRWDEYADFYERWPEWSRLGRMVCDVEDAVTALEGQSMVDSTNISLFGFAMGGTVGLYAAALDDRIDNVVSVCGFTPMRSDTPDRNMSGMTRYSHLYAMLPKLGFFEGHESRLPYDFEDLIAMTAPRGVLIVQPELDRDASASDVRKAVSDAAAIYGLYGAEDQLGLQQPEDIGRMSISTQINAIKWLKEHTK</sequence>
<name>A0A9D1GPL0_9BACT</name>
<dbReference type="InterPro" id="IPR054579">
    <property type="entry name" value="GCE-like_dom"/>
</dbReference>
<dbReference type="PROSITE" id="PS51257">
    <property type="entry name" value="PROKAR_LIPOPROTEIN"/>
    <property type="match status" value="1"/>
</dbReference>
<keyword evidence="1" id="KW-0719">Serine esterase</keyword>
<evidence type="ECO:0000256" key="2">
    <source>
        <dbReference type="ARBA" id="ARBA00022729"/>
    </source>
</evidence>
<keyword evidence="3 8" id="KW-0378">Hydrolase</keyword>
<dbReference type="Pfam" id="PF12697">
    <property type="entry name" value="Abhydrolase_6"/>
    <property type="match status" value="1"/>
</dbReference>
<protein>
    <submittedName>
        <fullName evidence="8">Alpha/beta fold hydrolase</fullName>
    </submittedName>
</protein>
<reference evidence="8" key="2">
    <citation type="journal article" date="2021" name="PeerJ">
        <title>Extensive microbial diversity within the chicken gut microbiome revealed by metagenomics and culture.</title>
        <authorList>
            <person name="Gilroy R."/>
            <person name="Ravi A."/>
            <person name="Getino M."/>
            <person name="Pursley I."/>
            <person name="Horton D.L."/>
            <person name="Alikhan N.F."/>
            <person name="Baker D."/>
            <person name="Gharbi K."/>
            <person name="Hall N."/>
            <person name="Watson M."/>
            <person name="Adriaenssens E.M."/>
            <person name="Foster-Nyarko E."/>
            <person name="Jarju S."/>
            <person name="Secka A."/>
            <person name="Antonio M."/>
            <person name="Oren A."/>
            <person name="Chaudhuri R.R."/>
            <person name="La Ragione R."/>
            <person name="Hildebrand F."/>
            <person name="Pallen M.J."/>
        </authorList>
    </citation>
    <scope>NUCLEOTIDE SEQUENCE</scope>
    <source>
        <strain evidence="8">ChiHecec2B26-709</strain>
    </source>
</reference>
<evidence type="ECO:0000256" key="4">
    <source>
        <dbReference type="ARBA" id="ARBA00038115"/>
    </source>
</evidence>
<dbReference type="AlphaFoldDB" id="A0A9D1GPL0"/>
<dbReference type="PANTHER" id="PTHR22946">
    <property type="entry name" value="DIENELACTONE HYDROLASE DOMAIN-CONTAINING PROTEIN-RELATED"/>
    <property type="match status" value="1"/>
</dbReference>
<accession>A0A9D1GPL0</accession>
<reference evidence="8" key="1">
    <citation type="submission" date="2020-10" db="EMBL/GenBank/DDBJ databases">
        <authorList>
            <person name="Gilroy R."/>
        </authorList>
    </citation>
    <scope>NUCLEOTIDE SEQUENCE</scope>
    <source>
        <strain evidence="8">ChiHecec2B26-709</strain>
    </source>
</reference>
<evidence type="ECO:0000259" key="6">
    <source>
        <dbReference type="Pfam" id="PF12697"/>
    </source>
</evidence>
<organism evidence="8 9">
    <name type="scientific">Candidatus Cryptobacteroides merdipullorum</name>
    <dbReference type="NCBI Taxonomy" id="2840771"/>
    <lineage>
        <taxon>Bacteria</taxon>
        <taxon>Pseudomonadati</taxon>
        <taxon>Bacteroidota</taxon>
        <taxon>Bacteroidia</taxon>
        <taxon>Bacteroidales</taxon>
        <taxon>Candidatus Cryptobacteroides</taxon>
    </lineage>
</organism>
<keyword evidence="2 5" id="KW-0732">Signal</keyword>
<evidence type="ECO:0000256" key="1">
    <source>
        <dbReference type="ARBA" id="ARBA00022487"/>
    </source>
</evidence>
<feature type="domain" description="4-O-methyl-glucuronoyl methylesterase-like" evidence="7">
    <location>
        <begin position="158"/>
        <end position="366"/>
    </location>
</feature>
<dbReference type="EMBL" id="DVLC01000106">
    <property type="protein sequence ID" value="HIT47315.1"/>
    <property type="molecule type" value="Genomic_DNA"/>
</dbReference>
<dbReference type="PANTHER" id="PTHR22946:SF9">
    <property type="entry name" value="POLYKETIDE TRANSFERASE AF380"/>
    <property type="match status" value="1"/>
</dbReference>